<dbReference type="GO" id="GO:0004722">
    <property type="term" value="F:protein serine/threonine phosphatase activity"/>
    <property type="evidence" value="ECO:0007669"/>
    <property type="project" value="InterPro"/>
</dbReference>
<evidence type="ECO:0000256" key="1">
    <source>
        <dbReference type="ARBA" id="ARBA00004370"/>
    </source>
</evidence>
<dbReference type="OrthoDB" id="10264738at2759"/>
<name>I7M9K1_TETTS</name>
<comment type="subcellular location">
    <subcellularLocation>
        <location evidence="1">Membrane</location>
    </subcellularLocation>
</comment>
<dbReference type="InterPro" id="IPR036457">
    <property type="entry name" value="PPM-type-like_dom_sf"/>
</dbReference>
<dbReference type="Pfam" id="PF00481">
    <property type="entry name" value="PP2C"/>
    <property type="match status" value="1"/>
</dbReference>
<dbReference type="GO" id="GO:0016020">
    <property type="term" value="C:membrane"/>
    <property type="evidence" value="ECO:0007669"/>
    <property type="project" value="UniProtKB-SubCell"/>
</dbReference>
<dbReference type="InterPro" id="IPR015655">
    <property type="entry name" value="PP2C"/>
</dbReference>
<dbReference type="STRING" id="312017.I7M9K1"/>
<dbReference type="EMBL" id="GG662548">
    <property type="protein sequence ID" value="EAS01992.2"/>
    <property type="molecule type" value="Genomic_DNA"/>
</dbReference>
<keyword evidence="5" id="KW-1185">Reference proteome</keyword>
<protein>
    <submittedName>
        <fullName evidence="4">Protein phosphatase 2C containing protein</fullName>
    </submittedName>
</protein>
<dbReference type="SUPFAM" id="SSF81606">
    <property type="entry name" value="PP2C-like"/>
    <property type="match status" value="1"/>
</dbReference>
<dbReference type="InParanoid" id="I7M9K1"/>
<dbReference type="PANTHER" id="PTHR13832:SF827">
    <property type="entry name" value="PROTEIN PHOSPHATASE 1L"/>
    <property type="match status" value="1"/>
</dbReference>
<evidence type="ECO:0000256" key="2">
    <source>
        <dbReference type="ARBA" id="ARBA00023136"/>
    </source>
</evidence>
<dbReference type="Proteomes" id="UP000009168">
    <property type="component" value="Unassembled WGS sequence"/>
</dbReference>
<keyword evidence="2" id="KW-0472">Membrane</keyword>
<evidence type="ECO:0000313" key="5">
    <source>
        <dbReference type="Proteomes" id="UP000009168"/>
    </source>
</evidence>
<dbReference type="CDD" id="cd00143">
    <property type="entry name" value="PP2Cc"/>
    <property type="match status" value="1"/>
</dbReference>
<dbReference type="AlphaFoldDB" id="I7M9K1"/>
<evidence type="ECO:0000259" key="3">
    <source>
        <dbReference type="PROSITE" id="PS51746"/>
    </source>
</evidence>
<dbReference type="eggNOG" id="KOG0698">
    <property type="taxonomic scope" value="Eukaryota"/>
</dbReference>
<reference evidence="5" key="1">
    <citation type="journal article" date="2006" name="PLoS Biol.">
        <title>Macronuclear genome sequence of the ciliate Tetrahymena thermophila, a model eukaryote.</title>
        <authorList>
            <person name="Eisen J.A."/>
            <person name="Coyne R.S."/>
            <person name="Wu M."/>
            <person name="Wu D."/>
            <person name="Thiagarajan M."/>
            <person name="Wortman J.R."/>
            <person name="Badger J.H."/>
            <person name="Ren Q."/>
            <person name="Amedeo P."/>
            <person name="Jones K.M."/>
            <person name="Tallon L.J."/>
            <person name="Delcher A.L."/>
            <person name="Salzberg S.L."/>
            <person name="Silva J.C."/>
            <person name="Haas B.J."/>
            <person name="Majoros W.H."/>
            <person name="Farzad M."/>
            <person name="Carlton J.M."/>
            <person name="Smith R.K. Jr."/>
            <person name="Garg J."/>
            <person name="Pearlman R.E."/>
            <person name="Karrer K.M."/>
            <person name="Sun L."/>
            <person name="Manning G."/>
            <person name="Elde N.C."/>
            <person name="Turkewitz A.P."/>
            <person name="Asai D.J."/>
            <person name="Wilkes D.E."/>
            <person name="Wang Y."/>
            <person name="Cai H."/>
            <person name="Collins K."/>
            <person name="Stewart B.A."/>
            <person name="Lee S.R."/>
            <person name="Wilamowska K."/>
            <person name="Weinberg Z."/>
            <person name="Ruzzo W.L."/>
            <person name="Wloga D."/>
            <person name="Gaertig J."/>
            <person name="Frankel J."/>
            <person name="Tsao C.-C."/>
            <person name="Gorovsky M.A."/>
            <person name="Keeling P.J."/>
            <person name="Waller R.F."/>
            <person name="Patron N.J."/>
            <person name="Cherry J.M."/>
            <person name="Stover N.A."/>
            <person name="Krieger C.J."/>
            <person name="del Toro C."/>
            <person name="Ryder H.F."/>
            <person name="Williamson S.C."/>
            <person name="Barbeau R.A."/>
            <person name="Hamilton E.P."/>
            <person name="Orias E."/>
        </authorList>
    </citation>
    <scope>NUCLEOTIDE SEQUENCE [LARGE SCALE GENOMIC DNA]</scope>
    <source>
        <strain evidence="5">SB210</strain>
    </source>
</reference>
<dbReference type="PANTHER" id="PTHR13832">
    <property type="entry name" value="PROTEIN PHOSPHATASE 2C"/>
    <property type="match status" value="1"/>
</dbReference>
<evidence type="ECO:0000313" key="4">
    <source>
        <dbReference type="EMBL" id="EAS01992.2"/>
    </source>
</evidence>
<dbReference type="Gene3D" id="3.60.40.10">
    <property type="entry name" value="PPM-type phosphatase domain"/>
    <property type="match status" value="1"/>
</dbReference>
<dbReference type="OMA" id="LGDWCLK"/>
<proteinExistence type="predicted"/>
<sequence>MFLRAAQHKSWENTHTVQQYSIYNDPNIAHRDQMEDAYFYEESDNGECVFGVLDGHNGQTVVEYVTKSLPALIFANLKKMDSKGLVEEALKSAFLEMDEKISNEMTAKAQETGSTCTICLVRIENGQKVIYTANIGDTCAFLYEQNTANPATELTITHRAANNEEKERVKATGAFISMDRIDGKLEVFRAFGDLKLKKKGVIAEPSVSRVVLNTSNESPVYNIVLACDGLWDFAKMNDIDAVVKKNFNHAGNVAMELRNLAKSSRSRDNITVMTVQIDASILESNILG</sequence>
<dbReference type="PROSITE" id="PS51746">
    <property type="entry name" value="PPM_2"/>
    <property type="match status" value="1"/>
</dbReference>
<dbReference type="KEGG" id="tet:TTHERM_00500780"/>
<dbReference type="GeneID" id="7825588"/>
<feature type="domain" description="PPM-type phosphatase" evidence="3">
    <location>
        <begin position="19"/>
        <end position="277"/>
    </location>
</feature>
<dbReference type="RefSeq" id="XP_001022237.2">
    <property type="nucleotide sequence ID" value="XM_001022237.3"/>
</dbReference>
<organism evidence="4 5">
    <name type="scientific">Tetrahymena thermophila (strain SB210)</name>
    <dbReference type="NCBI Taxonomy" id="312017"/>
    <lineage>
        <taxon>Eukaryota</taxon>
        <taxon>Sar</taxon>
        <taxon>Alveolata</taxon>
        <taxon>Ciliophora</taxon>
        <taxon>Intramacronucleata</taxon>
        <taxon>Oligohymenophorea</taxon>
        <taxon>Hymenostomatida</taxon>
        <taxon>Tetrahymenina</taxon>
        <taxon>Tetrahymenidae</taxon>
        <taxon>Tetrahymena</taxon>
    </lineage>
</organism>
<dbReference type="HOGENOM" id="CLU_013173_11_0_1"/>
<accession>I7M9K1</accession>
<dbReference type="SMART" id="SM00332">
    <property type="entry name" value="PP2Cc"/>
    <property type="match status" value="1"/>
</dbReference>
<dbReference type="InterPro" id="IPR001932">
    <property type="entry name" value="PPM-type_phosphatase-like_dom"/>
</dbReference>
<gene>
    <name evidence="4" type="ORF">TTHERM_00500780</name>
</gene>